<feature type="region of interest" description="Disordered" evidence="5">
    <location>
        <begin position="204"/>
        <end position="310"/>
    </location>
</feature>
<feature type="compositionally biased region" description="Basic and acidic residues" evidence="5">
    <location>
        <begin position="300"/>
        <end position="310"/>
    </location>
</feature>
<keyword evidence="3" id="KW-0804">Transcription</keyword>
<dbReference type="Pfam" id="PF25766">
    <property type="entry name" value="TPR_RPAP1"/>
    <property type="match status" value="1"/>
</dbReference>
<sequence length="1324" mass="148200">MATRKGGRREPAMDLDVDDELAQLLKEQEAFMRQNKAPAAKIVRMDRTPPNAAEDDLPPLEDMDAVDDAGAKEEPVGPQIVGHVVERDVIELNMSNRNIMPRREAGGFPKVTRRTGQSLFGRRQRPQSDSQAKNATTPELSGMGRIVERAPQVQARNEPKSDVVSADEWKEIDETNNAKLSAMSEAEIREAQQELLRTLDPALVAKLRQRHQPKAKAESKPTPSAPPAPVRAIVQEKPKSPTSSVMDLSSIKTEDELYERSQQLPPEERAKHEWMQPVASADKEEDTKKKKRHPLVRQSQNEKNKVVASSERFDFSGDRVDEAKARLPAHSGLYHHGDEPDAAGYTVEELLQLSRSTVASQRTVALNTIAKILRKRLQQQEISHEQCAPHTLPAELPIALRMVLDDQNYTALSAAITALHAFLIPASGVDDAHLERSKGTIVPAPLIHLHLNVGTKRDELLNEVIYIDTSESTEDGSVISDQQLTSLDPVQGYLKMDIITRLGYIINSIQLPDNDSMDKVLDILIHFARHSPRAAKSIVENKQLMKTLLNKYVENEQVLTLQTDDRESFEQAIRLATKTLVLVRVLCQSDRTVAGSLMERGAIQTTKGFLAFKGEQAVLLESIQLESLRIWRVLLSYGLDFHCFSYLYPLLCGFDGVNLVKSTEKAVHQWSDRTLAALFSALEAFARLGSIHEAQHYFGQLGHFIVQAKDEVVARLVDKTAMIGDVVVPTALRFLTVATVLVSKFHLNQTVFHAAFESVRSFSRGLKDSSVSTEHEREFLAAVAHFGASIVRNDLLRDDEDNDEVLNQFFLSVKPLIREAIEKSTSTEPSNEQVAWSSDMLAFAAEMTIQADHHDDVFIRFLYSRALELVQNIVPGLQYLLHQLFTQLLFNPVLLQRVGMFPDAQDATTMGHVLIPIYQALVNSTKTQEEHSLRLFAGSLPREKASCHLVLPQDEHEYLGSNLPLPFYWMFCPLSRLEYSNPSDSKAIRSASVLGPSHAQTDEMKVIVSAACRFIYQLEVVIGAVRSNTADISLGDEDKLFHLLHVFFAGAEVLFDEHVDLALTKLLGKYAISVVRDSKNPRALFDGILRNLRRFEHLESTDGDAKPEAPTSFTSDEDTVMTFIEKLANEFTATSFGNVHFARAITLFLLHDFPLRIRKWVWKELLGSHMLHRLESFEASNARIVLATGARCTKEAKHSDEELIQSMKQAVAARRQQQSSISSDRGAFAYWIAVHHIVAYVFGGEDSDSFTFARQTLLKQLLTDATPLVWKHLLSYQATTFAMNVDVSSPEAQALTTKRVTRIQSIGDLTPEQLSRLKGLSKAE</sequence>
<dbReference type="InterPro" id="IPR039913">
    <property type="entry name" value="RPAP1/Rba50"/>
</dbReference>
<feature type="region of interest" description="Disordered" evidence="5">
    <location>
        <begin position="98"/>
        <end position="170"/>
    </location>
</feature>
<keyword evidence="4" id="KW-0539">Nucleus</keyword>
<dbReference type="PANTHER" id="PTHR21483:SF18">
    <property type="entry name" value="RNA POLYMERASE II-ASSOCIATED PROTEIN 1"/>
    <property type="match status" value="1"/>
</dbReference>
<protein>
    <recommendedName>
        <fullName evidence="11">RNA polymerase II-associated protein 1</fullName>
    </recommendedName>
</protein>
<feature type="compositionally biased region" description="Basic and acidic residues" evidence="5">
    <location>
        <begin position="157"/>
        <end position="170"/>
    </location>
</feature>
<evidence type="ECO:0000256" key="2">
    <source>
        <dbReference type="ARBA" id="ARBA00009953"/>
    </source>
</evidence>
<name>A0A8K1CFB4_PYTOL</name>
<feature type="domain" description="RPAP1 N-terminal" evidence="7">
    <location>
        <begin position="170"/>
        <end position="214"/>
    </location>
</feature>
<comment type="subcellular location">
    <subcellularLocation>
        <location evidence="1">Nucleus</location>
    </subcellularLocation>
</comment>
<evidence type="ECO:0000256" key="5">
    <source>
        <dbReference type="SAM" id="MobiDB-lite"/>
    </source>
</evidence>
<dbReference type="OrthoDB" id="348201at2759"/>
<dbReference type="Pfam" id="PF08621">
    <property type="entry name" value="RPAP1_N"/>
    <property type="match status" value="1"/>
</dbReference>
<feature type="domain" description="RPAP1/MINIYO-like TPR repeats" evidence="8">
    <location>
        <begin position="1122"/>
        <end position="1244"/>
    </location>
</feature>
<evidence type="ECO:0000256" key="1">
    <source>
        <dbReference type="ARBA" id="ARBA00004123"/>
    </source>
</evidence>
<comment type="caution">
    <text evidence="9">The sequence shown here is derived from an EMBL/GenBank/DDBJ whole genome shotgun (WGS) entry which is preliminary data.</text>
</comment>
<proteinExistence type="inferred from homology"/>
<dbReference type="Pfam" id="PF08620">
    <property type="entry name" value="RPAP1_C"/>
    <property type="match status" value="1"/>
</dbReference>
<dbReference type="InterPro" id="IPR013929">
    <property type="entry name" value="RPAP1_C"/>
</dbReference>
<feature type="domain" description="RPAP1 C-terminal" evidence="6">
    <location>
        <begin position="312"/>
        <end position="375"/>
    </location>
</feature>
<feature type="compositionally biased region" description="Acidic residues" evidence="5">
    <location>
        <begin position="53"/>
        <end position="64"/>
    </location>
</feature>
<accession>A0A8K1CFB4</accession>
<gene>
    <name evidence="9" type="ORF">Poli38472_009476</name>
</gene>
<evidence type="ECO:0000313" key="10">
    <source>
        <dbReference type="Proteomes" id="UP000794436"/>
    </source>
</evidence>
<organism evidence="9 10">
    <name type="scientific">Pythium oligandrum</name>
    <name type="common">Mycoparasitic fungus</name>
    <dbReference type="NCBI Taxonomy" id="41045"/>
    <lineage>
        <taxon>Eukaryota</taxon>
        <taxon>Sar</taxon>
        <taxon>Stramenopiles</taxon>
        <taxon>Oomycota</taxon>
        <taxon>Peronosporomycetes</taxon>
        <taxon>Pythiales</taxon>
        <taxon>Pythiaceae</taxon>
        <taxon>Pythium</taxon>
    </lineage>
</organism>
<dbReference type="PANTHER" id="PTHR21483">
    <property type="entry name" value="RNA POLYMERASE II-ASSOCIATED PROTEIN 1"/>
    <property type="match status" value="1"/>
</dbReference>
<evidence type="ECO:0000259" key="7">
    <source>
        <dbReference type="Pfam" id="PF08621"/>
    </source>
</evidence>
<evidence type="ECO:0000256" key="4">
    <source>
        <dbReference type="ARBA" id="ARBA00023242"/>
    </source>
</evidence>
<evidence type="ECO:0008006" key="11">
    <source>
        <dbReference type="Google" id="ProtNLM"/>
    </source>
</evidence>
<comment type="similarity">
    <text evidence="2">Belongs to the RPAP1 family.</text>
</comment>
<dbReference type="InterPro" id="IPR057989">
    <property type="entry name" value="TPR_RPAP1/MINIYO-like"/>
</dbReference>
<evidence type="ECO:0000259" key="8">
    <source>
        <dbReference type="Pfam" id="PF25766"/>
    </source>
</evidence>
<evidence type="ECO:0000313" key="9">
    <source>
        <dbReference type="EMBL" id="TMW61983.1"/>
    </source>
</evidence>
<feature type="compositionally biased region" description="Polar residues" evidence="5">
    <location>
        <begin position="127"/>
        <end position="139"/>
    </location>
</feature>
<dbReference type="EMBL" id="SPLM01000074">
    <property type="protein sequence ID" value="TMW61983.1"/>
    <property type="molecule type" value="Genomic_DNA"/>
</dbReference>
<feature type="region of interest" description="Disordered" evidence="5">
    <location>
        <begin position="41"/>
        <end position="64"/>
    </location>
</feature>
<evidence type="ECO:0000256" key="3">
    <source>
        <dbReference type="ARBA" id="ARBA00023163"/>
    </source>
</evidence>
<dbReference type="Proteomes" id="UP000794436">
    <property type="component" value="Unassembled WGS sequence"/>
</dbReference>
<feature type="compositionally biased region" description="Polar residues" evidence="5">
    <location>
        <begin position="240"/>
        <end position="251"/>
    </location>
</feature>
<keyword evidence="10" id="KW-1185">Reference proteome</keyword>
<evidence type="ECO:0000259" key="6">
    <source>
        <dbReference type="Pfam" id="PF08620"/>
    </source>
</evidence>
<dbReference type="GO" id="GO:0006366">
    <property type="term" value="P:transcription by RNA polymerase II"/>
    <property type="evidence" value="ECO:0007669"/>
    <property type="project" value="InterPro"/>
</dbReference>
<reference evidence="9" key="1">
    <citation type="submission" date="2019-03" db="EMBL/GenBank/DDBJ databases">
        <title>Long read genome sequence of the mycoparasitic Pythium oligandrum ATCC 38472 isolated from sugarbeet rhizosphere.</title>
        <authorList>
            <person name="Gaulin E."/>
        </authorList>
    </citation>
    <scope>NUCLEOTIDE SEQUENCE</scope>
    <source>
        <strain evidence="9">ATCC 38472_TT</strain>
    </source>
</reference>
<dbReference type="InterPro" id="IPR013930">
    <property type="entry name" value="RPAP1_N"/>
</dbReference>